<protein>
    <submittedName>
        <fullName evidence="2">Uncharacterized protein</fullName>
    </submittedName>
</protein>
<proteinExistence type="predicted"/>
<keyword evidence="1" id="KW-1133">Transmembrane helix</keyword>
<keyword evidence="1" id="KW-0472">Membrane</keyword>
<reference evidence="2 3" key="1">
    <citation type="journal article" date="2013" name="Genome Announc.">
        <title>Whole-genome sequences of five oyster-associated bacteria show potential for crude oil hydrocarbon degradation.</title>
        <authorList>
            <person name="Chauhan A."/>
            <person name="Green S."/>
            <person name="Pathak A."/>
            <person name="Thomas J."/>
            <person name="Venkatramanan R."/>
        </authorList>
    </citation>
    <scope>NUCLEOTIDE SEQUENCE [LARGE SCALE GENOMIC DNA]</scope>
    <source>
        <strain evidence="2 3">MF109</strain>
    </source>
</reference>
<sequence length="39" mass="3833">MIGYTGSLGLLSVALDRGMAIGVVLIAAGVAMIEFGGAH</sequence>
<dbReference type="EMBL" id="ATAO01000208">
    <property type="protein sequence ID" value="EQM74142.1"/>
    <property type="molecule type" value="Genomic_DNA"/>
</dbReference>
<dbReference type="Proteomes" id="UP000016033">
    <property type="component" value="Unassembled WGS sequence"/>
</dbReference>
<dbReference type="AlphaFoldDB" id="T5KDD8"/>
<feature type="transmembrane region" description="Helical" evidence="1">
    <location>
        <begin position="20"/>
        <end position="38"/>
    </location>
</feature>
<evidence type="ECO:0000256" key="1">
    <source>
        <dbReference type="SAM" id="Phobius"/>
    </source>
</evidence>
<comment type="caution">
    <text evidence="2">The sequence shown here is derived from an EMBL/GenBank/DDBJ whole genome shotgun (WGS) entry which is preliminary data.</text>
</comment>
<accession>T5KDD8</accession>
<organism evidence="2 3">
    <name type="scientific">Microbacterium maritypicum MF109</name>
    <dbReference type="NCBI Taxonomy" id="1333857"/>
    <lineage>
        <taxon>Bacteria</taxon>
        <taxon>Bacillati</taxon>
        <taxon>Actinomycetota</taxon>
        <taxon>Actinomycetes</taxon>
        <taxon>Micrococcales</taxon>
        <taxon>Microbacteriaceae</taxon>
        <taxon>Microbacterium</taxon>
    </lineage>
</organism>
<dbReference type="PATRIC" id="fig|1333857.3.peg.3076"/>
<evidence type="ECO:0000313" key="3">
    <source>
        <dbReference type="Proteomes" id="UP000016033"/>
    </source>
</evidence>
<keyword evidence="1" id="KW-0812">Transmembrane</keyword>
<gene>
    <name evidence="2" type="ORF">L687_19205</name>
</gene>
<name>T5KDD8_MICMQ</name>
<evidence type="ECO:0000313" key="2">
    <source>
        <dbReference type="EMBL" id="EQM74142.1"/>
    </source>
</evidence>